<dbReference type="AlphaFoldDB" id="Q0CCJ7"/>
<feature type="chain" id="PRO_5004170158" description="Lysine-specific metallo-endopeptidase domain-containing protein" evidence="1">
    <location>
        <begin position="19"/>
        <end position="239"/>
    </location>
</feature>
<proteinExistence type="predicted"/>
<organism evidence="2 3">
    <name type="scientific">Aspergillus terreus (strain NIH 2624 / FGSC A1156)</name>
    <dbReference type="NCBI Taxonomy" id="341663"/>
    <lineage>
        <taxon>Eukaryota</taxon>
        <taxon>Fungi</taxon>
        <taxon>Dikarya</taxon>
        <taxon>Ascomycota</taxon>
        <taxon>Pezizomycotina</taxon>
        <taxon>Eurotiomycetes</taxon>
        <taxon>Eurotiomycetidae</taxon>
        <taxon>Eurotiales</taxon>
        <taxon>Aspergillaceae</taxon>
        <taxon>Aspergillus</taxon>
        <taxon>Aspergillus subgen. Circumdati</taxon>
    </lineage>
</organism>
<gene>
    <name evidence="2" type="ORF">ATEG_08587</name>
</gene>
<dbReference type="Gene3D" id="3.40.390.10">
    <property type="entry name" value="Collagenase (Catalytic Domain)"/>
    <property type="match status" value="1"/>
</dbReference>
<dbReference type="Proteomes" id="UP000007963">
    <property type="component" value="Unassembled WGS sequence"/>
</dbReference>
<evidence type="ECO:0000313" key="3">
    <source>
        <dbReference type="Proteomes" id="UP000007963"/>
    </source>
</evidence>
<feature type="signal peptide" evidence="1">
    <location>
        <begin position="1"/>
        <end position="18"/>
    </location>
</feature>
<accession>Q0CCJ7</accession>
<evidence type="ECO:0000313" key="2">
    <source>
        <dbReference type="EMBL" id="EAU30719.1"/>
    </source>
</evidence>
<dbReference type="GeneID" id="4323417"/>
<dbReference type="GO" id="GO:0008237">
    <property type="term" value="F:metallopeptidase activity"/>
    <property type="evidence" value="ECO:0007669"/>
    <property type="project" value="InterPro"/>
</dbReference>
<evidence type="ECO:0000256" key="1">
    <source>
        <dbReference type="SAM" id="SignalP"/>
    </source>
</evidence>
<reference evidence="3" key="1">
    <citation type="submission" date="2005-09" db="EMBL/GenBank/DDBJ databases">
        <title>Annotation of the Aspergillus terreus NIH2624 genome.</title>
        <authorList>
            <person name="Birren B.W."/>
            <person name="Lander E.S."/>
            <person name="Galagan J.E."/>
            <person name="Nusbaum C."/>
            <person name="Devon K."/>
            <person name="Henn M."/>
            <person name="Ma L.-J."/>
            <person name="Jaffe D.B."/>
            <person name="Butler J."/>
            <person name="Alvarez P."/>
            <person name="Gnerre S."/>
            <person name="Grabherr M."/>
            <person name="Kleber M."/>
            <person name="Mauceli E.W."/>
            <person name="Brockman W."/>
            <person name="Rounsley S."/>
            <person name="Young S.K."/>
            <person name="LaButti K."/>
            <person name="Pushparaj V."/>
            <person name="DeCaprio D."/>
            <person name="Crawford M."/>
            <person name="Koehrsen M."/>
            <person name="Engels R."/>
            <person name="Montgomery P."/>
            <person name="Pearson M."/>
            <person name="Howarth C."/>
            <person name="Larson L."/>
            <person name="Luoma S."/>
            <person name="White J."/>
            <person name="Alvarado L."/>
            <person name="Kodira C.D."/>
            <person name="Zeng Q."/>
            <person name="Oleary S."/>
            <person name="Yandava C."/>
            <person name="Denning D.W."/>
            <person name="Nierman W.C."/>
            <person name="Milne T."/>
            <person name="Madden K."/>
        </authorList>
    </citation>
    <scope>NUCLEOTIDE SEQUENCE [LARGE SCALE GENOMIC DNA]</scope>
    <source>
        <strain evidence="3">NIH 2624 / FGSC A1156</strain>
    </source>
</reference>
<keyword evidence="1" id="KW-0732">Signal</keyword>
<evidence type="ECO:0008006" key="4">
    <source>
        <dbReference type="Google" id="ProtNLM"/>
    </source>
</evidence>
<dbReference type="HOGENOM" id="CLU_1160902_0_0_1"/>
<dbReference type="RefSeq" id="XP_001217173.1">
    <property type="nucleotide sequence ID" value="XM_001217172.1"/>
</dbReference>
<protein>
    <recommendedName>
        <fullName evidence="4">Lysine-specific metallo-endopeptidase domain-containing protein</fullName>
    </recommendedName>
</protein>
<sequence length="239" mass="26315">MSVLACIGLLLVLAVAQAVGHGNHHGHFHIHRGVSGAPIVKRATAAGRSNIFIDDTTCAGLVGGLSQIFDNVLTVVRIARLRRRAQSPAWRAPLGKPRSELSANEKSKVDLFTVLYGYFDTQDLGELYIAKQKLDNITNFLDRYVAALSSNSFHLDVYCNENVWRNTGVQDDEGDYFVTICSDAWDGWNEQLPARRAGGYRGLGAEDLDEVLDNSPEPTFIHELTHVKSLFGKTGIMSE</sequence>
<dbReference type="VEuPathDB" id="FungiDB:ATEG_08587"/>
<dbReference type="EMBL" id="CH476606">
    <property type="protein sequence ID" value="EAU30719.1"/>
    <property type="molecule type" value="Genomic_DNA"/>
</dbReference>
<dbReference type="InterPro" id="IPR024079">
    <property type="entry name" value="MetalloPept_cat_dom_sf"/>
</dbReference>
<dbReference type="OrthoDB" id="4343980at2759"/>
<name>Q0CCJ7_ASPTN</name>